<reference evidence="2 3" key="1">
    <citation type="submission" date="2012-06" db="EMBL/GenBank/DDBJ databases">
        <title>Finished chromosome of genome of Crinalium epipsammum PCC 9333.</title>
        <authorList>
            <consortium name="US DOE Joint Genome Institute"/>
            <person name="Gugger M."/>
            <person name="Coursin T."/>
            <person name="Rippka R."/>
            <person name="Tandeau De Marsac N."/>
            <person name="Huntemann M."/>
            <person name="Wei C.-L."/>
            <person name="Han J."/>
            <person name="Detter J.C."/>
            <person name="Han C."/>
            <person name="Tapia R."/>
            <person name="Davenport K."/>
            <person name="Daligault H."/>
            <person name="Erkkila T."/>
            <person name="Gu W."/>
            <person name="Munk A.C.C."/>
            <person name="Teshima H."/>
            <person name="Xu Y."/>
            <person name="Chain P."/>
            <person name="Chen A."/>
            <person name="Krypides N."/>
            <person name="Mavromatis K."/>
            <person name="Markowitz V."/>
            <person name="Szeto E."/>
            <person name="Ivanova N."/>
            <person name="Mikhailova N."/>
            <person name="Ovchinnikova G."/>
            <person name="Pagani I."/>
            <person name="Pati A."/>
            <person name="Goodwin L."/>
            <person name="Peters L."/>
            <person name="Pitluck S."/>
            <person name="Woyke T."/>
            <person name="Kerfeld C."/>
        </authorList>
    </citation>
    <scope>NUCLEOTIDE SEQUENCE [LARGE SCALE GENOMIC DNA]</scope>
    <source>
        <strain evidence="2 3">PCC 9333</strain>
    </source>
</reference>
<organism evidence="2 3">
    <name type="scientific">Crinalium epipsammum PCC 9333</name>
    <dbReference type="NCBI Taxonomy" id="1173022"/>
    <lineage>
        <taxon>Bacteria</taxon>
        <taxon>Bacillati</taxon>
        <taxon>Cyanobacteriota</taxon>
        <taxon>Cyanophyceae</taxon>
        <taxon>Gomontiellales</taxon>
        <taxon>Gomontiellaceae</taxon>
        <taxon>Crinalium</taxon>
    </lineage>
</organism>
<keyword evidence="3" id="KW-1185">Reference proteome</keyword>
<keyword evidence="1" id="KW-0472">Membrane</keyword>
<dbReference type="eggNOG" id="ENOG50333Y7">
    <property type="taxonomic scope" value="Bacteria"/>
</dbReference>
<dbReference type="OrthoDB" id="427178at2"/>
<proteinExistence type="predicted"/>
<dbReference type="RefSeq" id="WP_015203445.1">
    <property type="nucleotide sequence ID" value="NC_019753.1"/>
</dbReference>
<name>K9VZD5_9CYAN</name>
<dbReference type="EMBL" id="CP003620">
    <property type="protein sequence ID" value="AFZ13331.1"/>
    <property type="molecule type" value="Genomic_DNA"/>
</dbReference>
<protein>
    <submittedName>
        <fullName evidence="2">Uncharacterized protein</fullName>
    </submittedName>
</protein>
<evidence type="ECO:0000313" key="2">
    <source>
        <dbReference type="EMBL" id="AFZ13331.1"/>
    </source>
</evidence>
<dbReference type="AlphaFoldDB" id="K9VZD5"/>
<gene>
    <name evidence="2" type="ORF">Cri9333_2464</name>
</gene>
<dbReference type="KEGG" id="cep:Cri9333_2464"/>
<dbReference type="Proteomes" id="UP000010472">
    <property type="component" value="Chromosome"/>
</dbReference>
<evidence type="ECO:0000256" key="1">
    <source>
        <dbReference type="SAM" id="Phobius"/>
    </source>
</evidence>
<evidence type="ECO:0000313" key="3">
    <source>
        <dbReference type="Proteomes" id="UP000010472"/>
    </source>
</evidence>
<sequence length="70" mass="7766">MQVETRESSIKRTDLFRSLIIGGIIGIIAGCPLGWFAHQLYSQQRSAQVLLCRQKNVGAPNLEQICGSTY</sequence>
<keyword evidence="1" id="KW-0812">Transmembrane</keyword>
<dbReference type="HOGENOM" id="CLU_192938_0_0_3"/>
<feature type="transmembrane region" description="Helical" evidence="1">
    <location>
        <begin position="15"/>
        <end position="36"/>
    </location>
</feature>
<keyword evidence="1" id="KW-1133">Transmembrane helix</keyword>
<accession>K9VZD5</accession>
<dbReference type="PROSITE" id="PS51257">
    <property type="entry name" value="PROKAR_LIPOPROTEIN"/>
    <property type="match status" value="1"/>
</dbReference>